<evidence type="ECO:0000256" key="1">
    <source>
        <dbReference type="ARBA" id="ARBA00022737"/>
    </source>
</evidence>
<dbReference type="Gene3D" id="1.25.40.10">
    <property type="entry name" value="Tetratricopeptide repeat domain"/>
    <property type="match status" value="1"/>
</dbReference>
<dbReference type="InterPro" id="IPR019734">
    <property type="entry name" value="TPR_rpt"/>
</dbReference>
<dbReference type="RefSeq" id="WP_263071823.1">
    <property type="nucleotide sequence ID" value="NZ_JAOUSF010000001.1"/>
</dbReference>
<accession>A0AAE3LPT2</accession>
<organism evidence="6 7">
    <name type="scientific">Perspicuibacillus lycopersici</name>
    <dbReference type="NCBI Taxonomy" id="1325689"/>
    <lineage>
        <taxon>Bacteria</taxon>
        <taxon>Bacillati</taxon>
        <taxon>Bacillota</taxon>
        <taxon>Bacilli</taxon>
        <taxon>Bacillales</taxon>
        <taxon>Bacillaceae</taxon>
        <taxon>Perspicuibacillus</taxon>
    </lineage>
</organism>
<evidence type="ECO:0000313" key="7">
    <source>
        <dbReference type="Proteomes" id="UP001209318"/>
    </source>
</evidence>
<dbReference type="Pfam" id="PF13414">
    <property type="entry name" value="TPR_11"/>
    <property type="match status" value="1"/>
</dbReference>
<reference evidence="6" key="1">
    <citation type="submission" date="2022-10" db="EMBL/GenBank/DDBJ databases">
        <title>Description of Fervidibacillus gen. nov. in the family Fervidibacillaceae fam. nov. with two species, Fervidibacillus albus sp. nov., and Fervidibacillus halotolerans sp. nov., isolated from tidal flat sediments.</title>
        <authorList>
            <person name="Kwon K.K."/>
            <person name="Yang S.-H."/>
        </authorList>
    </citation>
    <scope>NUCLEOTIDE SEQUENCE</scope>
    <source>
        <strain evidence="6">JCM 19140</strain>
    </source>
</reference>
<evidence type="ECO:0000256" key="3">
    <source>
        <dbReference type="PROSITE-ProRule" id="PRU00504"/>
    </source>
</evidence>
<dbReference type="InterPro" id="IPR001258">
    <property type="entry name" value="NHL_repeat"/>
</dbReference>
<keyword evidence="5" id="KW-0732">Signal</keyword>
<feature type="repeat" description="NHL" evidence="3">
    <location>
        <begin position="65"/>
        <end position="97"/>
    </location>
</feature>
<dbReference type="SUPFAM" id="SSF101898">
    <property type="entry name" value="NHL repeat"/>
    <property type="match status" value="1"/>
</dbReference>
<keyword evidence="4" id="KW-0812">Transmembrane</keyword>
<evidence type="ECO:0000256" key="5">
    <source>
        <dbReference type="SAM" id="SignalP"/>
    </source>
</evidence>
<dbReference type="Proteomes" id="UP001209318">
    <property type="component" value="Unassembled WGS sequence"/>
</dbReference>
<dbReference type="EMBL" id="JAOUSF010000001">
    <property type="protein sequence ID" value="MCU9612639.1"/>
    <property type="molecule type" value="Genomic_DNA"/>
</dbReference>
<comment type="caution">
    <text evidence="6">The sequence shown here is derived from an EMBL/GenBank/DDBJ whole genome shotgun (WGS) entry which is preliminary data.</text>
</comment>
<dbReference type="PROSITE" id="PS50005">
    <property type="entry name" value="TPR"/>
    <property type="match status" value="1"/>
</dbReference>
<dbReference type="SUPFAM" id="SSF48452">
    <property type="entry name" value="TPR-like"/>
    <property type="match status" value="1"/>
</dbReference>
<feature type="repeat" description="NHL" evidence="3">
    <location>
        <begin position="102"/>
        <end position="143"/>
    </location>
</feature>
<dbReference type="InterPro" id="IPR011042">
    <property type="entry name" value="6-blade_b-propeller_TolB-like"/>
</dbReference>
<dbReference type="PROSITE" id="PS51125">
    <property type="entry name" value="NHL"/>
    <property type="match status" value="2"/>
</dbReference>
<sequence>MKKLSKRIIVGVLTLMLLCSSLFIPTAKASVPYDSYTYNFWLDPVESPNPYVPKDEFTGDPTTMGKFNNPQDLFITKDGIIYVADTDNNRIVFLDTSFQYIGEITTFHNGDTFNKPQGIFVTEGNHIFVADTENQRIVEFDENKQFVREILRPETELITDNTSFRPTKVVIDGAGRIYTLAIGINSGIVELNPDGTFQGFTGASEVNINPISYVWRRYFATDEQKKRMELIIPTEYNNLFLDNEEFIYVTMGNVDVKDYGIDVIRRLNPSGINVIRDFGYGSPIGDYFVRDQQDITRFNDITVTDYQVYTALDGVNGKLFTYDYDGNLLYVFGSNGARQGNFKNAVSVEQYQGTLYVLDNGNNSITSFELTEYGSLVNNAIKLHYEGKYEESAENWQQVLKFNANSDMAYIGLGKVYLRNGEYKKAMDYFKLANNRKYYSKAFTFYRRQFLGDNFGLIMTSVVIIIICILGLRVYLKTKKINVQKREVNGI</sequence>
<dbReference type="GO" id="GO:0008270">
    <property type="term" value="F:zinc ion binding"/>
    <property type="evidence" value="ECO:0007669"/>
    <property type="project" value="UniProtKB-KW"/>
</dbReference>
<dbReference type="InterPro" id="IPR050952">
    <property type="entry name" value="TRIM-NHL_E3_ligases"/>
</dbReference>
<keyword evidence="4" id="KW-0472">Membrane</keyword>
<feature type="chain" id="PRO_5042138147" evidence="5">
    <location>
        <begin position="30"/>
        <end position="491"/>
    </location>
</feature>
<proteinExistence type="predicted"/>
<name>A0AAE3LPT2_9BACI</name>
<protein>
    <submittedName>
        <fullName evidence="6">Tetratricopeptide repeat protein</fullName>
    </submittedName>
</protein>
<dbReference type="AlphaFoldDB" id="A0AAE3LPT2"/>
<dbReference type="Pfam" id="PF01436">
    <property type="entry name" value="NHL"/>
    <property type="match status" value="2"/>
</dbReference>
<dbReference type="CDD" id="cd05819">
    <property type="entry name" value="NHL"/>
    <property type="match status" value="1"/>
</dbReference>
<evidence type="ECO:0000256" key="2">
    <source>
        <dbReference type="PROSITE-ProRule" id="PRU00339"/>
    </source>
</evidence>
<evidence type="ECO:0000313" key="6">
    <source>
        <dbReference type="EMBL" id="MCU9612639.1"/>
    </source>
</evidence>
<keyword evidence="1" id="KW-0677">Repeat</keyword>
<dbReference type="PANTHER" id="PTHR24104">
    <property type="entry name" value="E3 UBIQUITIN-PROTEIN LIGASE NHLRC1-RELATED"/>
    <property type="match status" value="1"/>
</dbReference>
<keyword evidence="4" id="KW-1133">Transmembrane helix</keyword>
<feature type="repeat" description="TPR" evidence="2">
    <location>
        <begin position="407"/>
        <end position="440"/>
    </location>
</feature>
<dbReference type="InterPro" id="IPR011990">
    <property type="entry name" value="TPR-like_helical_dom_sf"/>
</dbReference>
<dbReference type="PANTHER" id="PTHR24104:SF25">
    <property type="entry name" value="PROTEIN LIN-41"/>
    <property type="match status" value="1"/>
</dbReference>
<feature type="transmembrane region" description="Helical" evidence="4">
    <location>
        <begin position="455"/>
        <end position="476"/>
    </location>
</feature>
<keyword evidence="7" id="KW-1185">Reference proteome</keyword>
<gene>
    <name evidence="6" type="ORF">OEV98_03550</name>
</gene>
<dbReference type="Gene3D" id="2.120.10.30">
    <property type="entry name" value="TolB, C-terminal domain"/>
    <property type="match status" value="1"/>
</dbReference>
<evidence type="ECO:0000256" key="4">
    <source>
        <dbReference type="SAM" id="Phobius"/>
    </source>
</evidence>
<feature type="signal peptide" evidence="5">
    <location>
        <begin position="1"/>
        <end position="29"/>
    </location>
</feature>
<keyword evidence="2" id="KW-0802">TPR repeat</keyword>